<protein>
    <submittedName>
        <fullName evidence="1">Uncharacterized protein</fullName>
    </submittedName>
</protein>
<dbReference type="EMBL" id="JACGWK010000301">
    <property type="protein sequence ID" value="KAL0302196.1"/>
    <property type="molecule type" value="Genomic_DNA"/>
</dbReference>
<proteinExistence type="predicted"/>
<evidence type="ECO:0000313" key="1">
    <source>
        <dbReference type="EMBL" id="KAL0302196.1"/>
    </source>
</evidence>
<reference evidence="1" key="2">
    <citation type="journal article" date="2024" name="Plant">
        <title>Genomic evolution and insights into agronomic trait innovations of Sesamum species.</title>
        <authorList>
            <person name="Miao H."/>
            <person name="Wang L."/>
            <person name="Qu L."/>
            <person name="Liu H."/>
            <person name="Sun Y."/>
            <person name="Le M."/>
            <person name="Wang Q."/>
            <person name="Wei S."/>
            <person name="Zheng Y."/>
            <person name="Lin W."/>
            <person name="Duan Y."/>
            <person name="Cao H."/>
            <person name="Xiong S."/>
            <person name="Wang X."/>
            <person name="Wei L."/>
            <person name="Li C."/>
            <person name="Ma Q."/>
            <person name="Ju M."/>
            <person name="Zhao R."/>
            <person name="Li G."/>
            <person name="Mu C."/>
            <person name="Tian Q."/>
            <person name="Mei H."/>
            <person name="Zhang T."/>
            <person name="Gao T."/>
            <person name="Zhang H."/>
        </authorList>
    </citation>
    <scope>NUCLEOTIDE SEQUENCE</scope>
    <source>
        <strain evidence="1">G01</strain>
    </source>
</reference>
<sequence length="77" mass="9072">MQRKLSQKQARWQEFLGEFDFEWVHRSGKHNDVADALSRKLVEGYVAALTVVEYDFLDQIRESSKMDVGYLKLVEHV</sequence>
<name>A0AAW2K6H1_9LAMI</name>
<accession>A0AAW2K6H1</accession>
<comment type="caution">
    <text evidence="1">The sequence shown here is derived from an EMBL/GenBank/DDBJ whole genome shotgun (WGS) entry which is preliminary data.</text>
</comment>
<organism evidence="1">
    <name type="scientific">Sesamum angustifolium</name>
    <dbReference type="NCBI Taxonomy" id="2727405"/>
    <lineage>
        <taxon>Eukaryota</taxon>
        <taxon>Viridiplantae</taxon>
        <taxon>Streptophyta</taxon>
        <taxon>Embryophyta</taxon>
        <taxon>Tracheophyta</taxon>
        <taxon>Spermatophyta</taxon>
        <taxon>Magnoliopsida</taxon>
        <taxon>eudicotyledons</taxon>
        <taxon>Gunneridae</taxon>
        <taxon>Pentapetalae</taxon>
        <taxon>asterids</taxon>
        <taxon>lamiids</taxon>
        <taxon>Lamiales</taxon>
        <taxon>Pedaliaceae</taxon>
        <taxon>Sesamum</taxon>
    </lineage>
</organism>
<gene>
    <name evidence="1" type="ORF">Sangu_3113400</name>
</gene>
<dbReference type="AlphaFoldDB" id="A0AAW2K6H1"/>
<reference evidence="1" key="1">
    <citation type="submission" date="2020-06" db="EMBL/GenBank/DDBJ databases">
        <authorList>
            <person name="Li T."/>
            <person name="Hu X."/>
            <person name="Zhang T."/>
            <person name="Song X."/>
            <person name="Zhang H."/>
            <person name="Dai N."/>
            <person name="Sheng W."/>
            <person name="Hou X."/>
            <person name="Wei L."/>
        </authorList>
    </citation>
    <scope>NUCLEOTIDE SEQUENCE</scope>
    <source>
        <strain evidence="1">G01</strain>
        <tissue evidence="1">Leaf</tissue>
    </source>
</reference>